<proteinExistence type="predicted"/>
<comment type="caution">
    <text evidence="1">The sequence shown here is derived from an EMBL/GenBank/DDBJ whole genome shotgun (WGS) entry which is preliminary data.</text>
</comment>
<dbReference type="EMBL" id="BGZK01000889">
    <property type="protein sequence ID" value="GBP64143.1"/>
    <property type="molecule type" value="Genomic_DNA"/>
</dbReference>
<protein>
    <submittedName>
        <fullName evidence="1">Uncharacterized protein</fullName>
    </submittedName>
</protein>
<name>A0A4C1XLX9_EUMVA</name>
<dbReference type="Proteomes" id="UP000299102">
    <property type="component" value="Unassembled WGS sequence"/>
</dbReference>
<sequence length="131" mass="15045">MSAFCKSGGSEVKRPKLRNRCVIQCSVRTNHRPTREYVNTMLSRNGRRRGKRRPARRPRPMFSCRFQRKIVVSMVVQLDGSTRDQARASGETEKIGPFQVTFIRESATSPLQVRYIKEWFVQSVGALKVTG</sequence>
<organism evidence="1 2">
    <name type="scientific">Eumeta variegata</name>
    <name type="common">Bagworm moth</name>
    <name type="synonym">Eumeta japonica</name>
    <dbReference type="NCBI Taxonomy" id="151549"/>
    <lineage>
        <taxon>Eukaryota</taxon>
        <taxon>Metazoa</taxon>
        <taxon>Ecdysozoa</taxon>
        <taxon>Arthropoda</taxon>
        <taxon>Hexapoda</taxon>
        <taxon>Insecta</taxon>
        <taxon>Pterygota</taxon>
        <taxon>Neoptera</taxon>
        <taxon>Endopterygota</taxon>
        <taxon>Lepidoptera</taxon>
        <taxon>Glossata</taxon>
        <taxon>Ditrysia</taxon>
        <taxon>Tineoidea</taxon>
        <taxon>Psychidae</taxon>
        <taxon>Oiketicinae</taxon>
        <taxon>Eumeta</taxon>
    </lineage>
</organism>
<reference evidence="1 2" key="1">
    <citation type="journal article" date="2019" name="Commun. Biol.">
        <title>The bagworm genome reveals a unique fibroin gene that provides high tensile strength.</title>
        <authorList>
            <person name="Kono N."/>
            <person name="Nakamura H."/>
            <person name="Ohtoshi R."/>
            <person name="Tomita M."/>
            <person name="Numata K."/>
            <person name="Arakawa K."/>
        </authorList>
    </citation>
    <scope>NUCLEOTIDE SEQUENCE [LARGE SCALE GENOMIC DNA]</scope>
</reference>
<gene>
    <name evidence="1" type="ORF">EVAR_35464_1</name>
</gene>
<evidence type="ECO:0000313" key="2">
    <source>
        <dbReference type="Proteomes" id="UP000299102"/>
    </source>
</evidence>
<evidence type="ECO:0000313" key="1">
    <source>
        <dbReference type="EMBL" id="GBP64143.1"/>
    </source>
</evidence>
<dbReference type="AlphaFoldDB" id="A0A4C1XLX9"/>
<keyword evidence="2" id="KW-1185">Reference proteome</keyword>
<accession>A0A4C1XLX9</accession>